<evidence type="ECO:0000256" key="7">
    <source>
        <dbReference type="SAM" id="MobiDB-lite"/>
    </source>
</evidence>
<evidence type="ECO:0000256" key="2">
    <source>
        <dbReference type="ARBA" id="ARBA00022737"/>
    </source>
</evidence>
<dbReference type="GO" id="GO:0005737">
    <property type="term" value="C:cytoplasm"/>
    <property type="evidence" value="ECO:0007669"/>
    <property type="project" value="TreeGrafter"/>
</dbReference>
<accession>A0A3Q3W1D6</accession>
<keyword evidence="4 6" id="KW-0175">Coiled coil</keyword>
<keyword evidence="3 5" id="KW-0040">ANK repeat</keyword>
<dbReference type="SUPFAM" id="SSF48403">
    <property type="entry name" value="Ankyrin repeat"/>
    <property type="match status" value="1"/>
</dbReference>
<feature type="region of interest" description="Disordered" evidence="7">
    <location>
        <begin position="852"/>
        <end position="875"/>
    </location>
</feature>
<feature type="compositionally biased region" description="Low complexity" evidence="7">
    <location>
        <begin position="61"/>
        <end position="81"/>
    </location>
</feature>
<dbReference type="GO" id="GO:0005856">
    <property type="term" value="C:cytoskeleton"/>
    <property type="evidence" value="ECO:0007669"/>
    <property type="project" value="TreeGrafter"/>
</dbReference>
<dbReference type="SMART" id="SM00248">
    <property type="entry name" value="ANK"/>
    <property type="match status" value="5"/>
</dbReference>
<dbReference type="AlphaFoldDB" id="A0A3Q3W1D6"/>
<feature type="compositionally biased region" description="Polar residues" evidence="7">
    <location>
        <begin position="189"/>
        <end position="225"/>
    </location>
</feature>
<evidence type="ECO:0000256" key="5">
    <source>
        <dbReference type="PROSITE-ProRule" id="PRU00023"/>
    </source>
</evidence>
<dbReference type="Pfam" id="PF12796">
    <property type="entry name" value="Ank_2"/>
    <property type="match status" value="2"/>
</dbReference>
<dbReference type="InterPro" id="IPR002110">
    <property type="entry name" value="Ankyrin_rpt"/>
</dbReference>
<sequence>MTQSMQVNPKLPDLGSPLIYSSQEATDQSGSYSVQTPYGFQLDLDFLKYVEEIESGHNLRRAPISSRRSGRGARLSQRSPSVGGGTSGWTSTESLSSTASEDGRAPPPPPPPRNRLGSAPCEGLCLSPATVQNVSLLTAGAKVPPPPPLRNPRVERTLLETSRRLQQEQTQQHQNGGRFQLADPPKQLLHSSSPHPLQTKPSPQTSGLSTPAGTTVTPIPPSQLQTVREQMATALKQLKEMEERVKGVPALEKELAGLHKSSSKVLAKAPEKLSVVEKKSVAVGNEIPMDSFVFYYRQSLKDACVGIKVNVCEKGTKTETPLLHEVGTQTKVETEEAEVWVMESLLGVTTEAQREIDTLQDTIKFQQESIVALENRLCLADKDLMILKAQMKKATSKVTLEMGVLAKPDTANALVETLAPTLRHASVLCRPEVSEVCVGESLTAVRIEQSTQTDALEPASAALVSTGCQWENLFEKDQGEKTAPTNTKTGMLKSIMKRKDGSSSDEKRTTGKKSLQFVGILNGGYESTSSEEEEEEDEEEEEEDGSSSAESGEGECLDSSEEDEAALEETSEEERNINLDESDTDEETLRDASYSSDAVKEKFELSSKMREACLTLKNHLNDDVRTLKSKELLSSTHTVQLEWFRISSAKMAQPSRVSDYLMAFSEVSSVLLEHVVNMMDGNGNTALHYSVSHSNFGVVELLLDTGVCSVDKPNKAGYTAIMLAALSTVKEEEEDMAVVKKLFGQGNVNAKASQAGQTALMLAVSHGRQEMVRALLECGADVNVQDDEGSTALMCASEHGRTEIVKLLLEQPGCDISILDNDGSNALSIALEASHNDTAVLLYAHMNYAKTQTAAESPKAQPRSPSSPHSPWPSD</sequence>
<evidence type="ECO:0000256" key="4">
    <source>
        <dbReference type="ARBA" id="ARBA00023054"/>
    </source>
</evidence>
<reference evidence="8" key="2">
    <citation type="submission" date="2025-09" db="UniProtKB">
        <authorList>
            <consortium name="Ensembl"/>
        </authorList>
    </citation>
    <scope>IDENTIFICATION</scope>
</reference>
<evidence type="ECO:0000256" key="6">
    <source>
        <dbReference type="SAM" id="Coils"/>
    </source>
</evidence>
<keyword evidence="1" id="KW-0597">Phosphoprotein</keyword>
<name>A0A3Q3W1D6_MOLML</name>
<feature type="region of interest" description="Disordered" evidence="7">
    <location>
        <begin position="164"/>
        <end position="225"/>
    </location>
</feature>
<feature type="coiled-coil region" evidence="6">
    <location>
        <begin position="349"/>
        <end position="376"/>
    </location>
</feature>
<dbReference type="OMA" id="YYSQGVK"/>
<dbReference type="Ensembl" id="ENSMMOT00000010013.1">
    <property type="protein sequence ID" value="ENSMMOP00000009841.1"/>
    <property type="gene ID" value="ENSMMOG00000007622.1"/>
</dbReference>
<dbReference type="Pfam" id="PF12075">
    <property type="entry name" value="KN_motif"/>
    <property type="match status" value="1"/>
</dbReference>
<keyword evidence="2" id="KW-0677">Repeat</keyword>
<dbReference type="InterPro" id="IPR021939">
    <property type="entry name" value="KN_motif"/>
</dbReference>
<dbReference type="InterPro" id="IPR036770">
    <property type="entry name" value="Ankyrin_rpt-contain_sf"/>
</dbReference>
<feature type="repeat" description="ANK" evidence="5">
    <location>
        <begin position="788"/>
        <end position="821"/>
    </location>
</feature>
<feature type="compositionally biased region" description="Acidic residues" evidence="7">
    <location>
        <begin position="529"/>
        <end position="545"/>
    </location>
</feature>
<dbReference type="PANTHER" id="PTHR24168:SF23">
    <property type="entry name" value="KN MOTIF AND ANKYRIN REPEAT DOMAIN-CONTAINING PROTEIN 3"/>
    <property type="match status" value="1"/>
</dbReference>
<feature type="region of interest" description="Disordered" evidence="7">
    <location>
        <begin position="59"/>
        <end position="121"/>
    </location>
</feature>
<dbReference type="FunFam" id="1.25.40.20:FF:000017">
    <property type="entry name" value="KN motif and ankyrin repeat domain-containing protein 1"/>
    <property type="match status" value="1"/>
</dbReference>
<organism evidence="8 9">
    <name type="scientific">Mola mola</name>
    <name type="common">Ocean sunfish</name>
    <name type="synonym">Tetraodon mola</name>
    <dbReference type="NCBI Taxonomy" id="94237"/>
    <lineage>
        <taxon>Eukaryota</taxon>
        <taxon>Metazoa</taxon>
        <taxon>Chordata</taxon>
        <taxon>Craniata</taxon>
        <taxon>Vertebrata</taxon>
        <taxon>Euteleostomi</taxon>
        <taxon>Actinopterygii</taxon>
        <taxon>Neopterygii</taxon>
        <taxon>Teleostei</taxon>
        <taxon>Neoteleostei</taxon>
        <taxon>Acanthomorphata</taxon>
        <taxon>Eupercaria</taxon>
        <taxon>Tetraodontiformes</taxon>
        <taxon>Molidae</taxon>
        <taxon>Mola</taxon>
    </lineage>
</organism>
<feature type="compositionally biased region" description="Acidic residues" evidence="7">
    <location>
        <begin position="552"/>
        <end position="572"/>
    </location>
</feature>
<evidence type="ECO:0000313" key="8">
    <source>
        <dbReference type="Ensembl" id="ENSMMOP00000009841.1"/>
    </source>
</evidence>
<feature type="compositionally biased region" description="Basic and acidic residues" evidence="7">
    <location>
        <begin position="497"/>
        <end position="509"/>
    </location>
</feature>
<feature type="compositionally biased region" description="Low complexity" evidence="7">
    <location>
        <begin position="88"/>
        <end position="100"/>
    </location>
</feature>
<feature type="region of interest" description="Disordered" evidence="7">
    <location>
        <begin position="475"/>
        <end position="596"/>
    </location>
</feature>
<dbReference type="Proteomes" id="UP000261620">
    <property type="component" value="Unplaced"/>
</dbReference>
<feature type="repeat" description="ANK" evidence="5">
    <location>
        <begin position="755"/>
        <end position="787"/>
    </location>
</feature>
<dbReference type="GO" id="GO:0030837">
    <property type="term" value="P:negative regulation of actin filament polymerization"/>
    <property type="evidence" value="ECO:0007669"/>
    <property type="project" value="InterPro"/>
</dbReference>
<keyword evidence="9" id="KW-1185">Reference proteome</keyword>
<evidence type="ECO:0000256" key="1">
    <source>
        <dbReference type="ARBA" id="ARBA00022553"/>
    </source>
</evidence>
<protein>
    <recommendedName>
        <fullName evidence="10">KN motif and ankyrin repeat domains 3</fullName>
    </recommendedName>
</protein>
<evidence type="ECO:0008006" key="10">
    <source>
        <dbReference type="Google" id="ProtNLM"/>
    </source>
</evidence>
<dbReference type="InterPro" id="IPR047184">
    <property type="entry name" value="KANK1-4"/>
</dbReference>
<feature type="repeat" description="ANK" evidence="5">
    <location>
        <begin position="682"/>
        <end position="707"/>
    </location>
</feature>
<dbReference type="PROSITE" id="PS50088">
    <property type="entry name" value="ANK_REPEAT"/>
    <property type="match status" value="3"/>
</dbReference>
<dbReference type="Gene3D" id="1.25.40.20">
    <property type="entry name" value="Ankyrin repeat-containing domain"/>
    <property type="match status" value="1"/>
</dbReference>
<evidence type="ECO:0000313" key="9">
    <source>
        <dbReference type="Proteomes" id="UP000261620"/>
    </source>
</evidence>
<reference evidence="8" key="1">
    <citation type="submission" date="2025-08" db="UniProtKB">
        <authorList>
            <consortium name="Ensembl"/>
        </authorList>
    </citation>
    <scope>IDENTIFICATION</scope>
</reference>
<dbReference type="PROSITE" id="PS50297">
    <property type="entry name" value="ANK_REP_REGION"/>
    <property type="match status" value="3"/>
</dbReference>
<evidence type="ECO:0000256" key="3">
    <source>
        <dbReference type="ARBA" id="ARBA00023043"/>
    </source>
</evidence>
<dbReference type="STRING" id="94237.ENSMMOP00000009841"/>
<proteinExistence type="predicted"/>
<dbReference type="PANTHER" id="PTHR24168">
    <property type="entry name" value="KN MOTIF AND ANKYRIN REPEAT DOMAIN-CONTAINING"/>
    <property type="match status" value="1"/>
</dbReference>